<protein>
    <submittedName>
        <fullName evidence="2">Uncharacterized protein</fullName>
    </submittedName>
</protein>
<dbReference type="EMBL" id="JAAIUW010000257">
    <property type="protein sequence ID" value="KAF7800663.1"/>
    <property type="molecule type" value="Genomic_DNA"/>
</dbReference>
<sequence length="26" mass="2987">MCGYGGLGCRDEKRGKTQRRKKSDEK</sequence>
<feature type="region of interest" description="Disordered" evidence="1">
    <location>
        <begin position="1"/>
        <end position="26"/>
    </location>
</feature>
<evidence type="ECO:0000313" key="2">
    <source>
        <dbReference type="EMBL" id="KAF7800663.1"/>
    </source>
</evidence>
<proteinExistence type="predicted"/>
<keyword evidence="3" id="KW-1185">Reference proteome</keyword>
<evidence type="ECO:0000256" key="1">
    <source>
        <dbReference type="SAM" id="MobiDB-lite"/>
    </source>
</evidence>
<dbReference type="Proteomes" id="UP000634136">
    <property type="component" value="Unassembled WGS sequence"/>
</dbReference>
<dbReference type="AlphaFoldDB" id="A0A834SC31"/>
<reference evidence="2" key="1">
    <citation type="submission" date="2020-09" db="EMBL/GenBank/DDBJ databases">
        <title>Genome-Enabled Discovery of Anthraquinone Biosynthesis in Senna tora.</title>
        <authorList>
            <person name="Kang S.-H."/>
            <person name="Pandey R.P."/>
            <person name="Lee C.-M."/>
            <person name="Sim J.-S."/>
            <person name="Jeong J.-T."/>
            <person name="Choi B.-S."/>
            <person name="Jung M."/>
            <person name="Ginzburg D."/>
            <person name="Zhao K."/>
            <person name="Won S.Y."/>
            <person name="Oh T.-J."/>
            <person name="Yu Y."/>
            <person name="Kim N.-H."/>
            <person name="Lee O.R."/>
            <person name="Lee T.-H."/>
            <person name="Bashyal P."/>
            <person name="Kim T.-S."/>
            <person name="Lee W.-H."/>
            <person name="Kawkins C."/>
            <person name="Kim C.-K."/>
            <person name="Kim J.S."/>
            <person name="Ahn B.O."/>
            <person name="Rhee S.Y."/>
            <person name="Sohng J.K."/>
        </authorList>
    </citation>
    <scope>NUCLEOTIDE SEQUENCE</scope>
    <source>
        <tissue evidence="2">Leaf</tissue>
    </source>
</reference>
<gene>
    <name evidence="2" type="ORF">G2W53_044876</name>
</gene>
<name>A0A834SC31_9FABA</name>
<accession>A0A834SC31</accession>
<comment type="caution">
    <text evidence="2">The sequence shown here is derived from an EMBL/GenBank/DDBJ whole genome shotgun (WGS) entry which is preliminary data.</text>
</comment>
<evidence type="ECO:0000313" key="3">
    <source>
        <dbReference type="Proteomes" id="UP000634136"/>
    </source>
</evidence>
<organism evidence="2 3">
    <name type="scientific">Senna tora</name>
    <dbReference type="NCBI Taxonomy" id="362788"/>
    <lineage>
        <taxon>Eukaryota</taxon>
        <taxon>Viridiplantae</taxon>
        <taxon>Streptophyta</taxon>
        <taxon>Embryophyta</taxon>
        <taxon>Tracheophyta</taxon>
        <taxon>Spermatophyta</taxon>
        <taxon>Magnoliopsida</taxon>
        <taxon>eudicotyledons</taxon>
        <taxon>Gunneridae</taxon>
        <taxon>Pentapetalae</taxon>
        <taxon>rosids</taxon>
        <taxon>fabids</taxon>
        <taxon>Fabales</taxon>
        <taxon>Fabaceae</taxon>
        <taxon>Caesalpinioideae</taxon>
        <taxon>Cassia clade</taxon>
        <taxon>Senna</taxon>
    </lineage>
</organism>
<feature type="compositionally biased region" description="Basic residues" evidence="1">
    <location>
        <begin position="16"/>
        <end position="26"/>
    </location>
</feature>